<feature type="short sequence motif" description="'HIGH' region" evidence="7">
    <location>
        <begin position="15"/>
        <end position="25"/>
    </location>
</feature>
<evidence type="ECO:0000256" key="6">
    <source>
        <dbReference type="ARBA" id="ARBA00023146"/>
    </source>
</evidence>
<dbReference type="PANTHER" id="PTHR43311:SF2">
    <property type="entry name" value="GLUTAMATE--TRNA LIGASE, MITOCHONDRIAL-RELATED"/>
    <property type="match status" value="1"/>
</dbReference>
<reference evidence="11" key="1">
    <citation type="submission" date="2017-09" db="EMBL/GenBank/DDBJ databases">
        <title>Depth-based differentiation of microbial function through sediment-hosted aquifers and enrichment of novel symbionts in the deep terrestrial subsurface.</title>
        <authorList>
            <person name="Probst A.J."/>
            <person name="Ladd B."/>
            <person name="Jarett J.K."/>
            <person name="Geller-Mcgrath D.E."/>
            <person name="Sieber C.M.K."/>
            <person name="Emerson J.B."/>
            <person name="Anantharaman K."/>
            <person name="Thomas B.C."/>
            <person name="Malmstrom R."/>
            <person name="Stieglmeier M."/>
            <person name="Klingl A."/>
            <person name="Woyke T."/>
            <person name="Ryan C.M."/>
            <person name="Banfield J.F."/>
        </authorList>
    </citation>
    <scope>NUCLEOTIDE SEQUENCE [LARGE SCALE GENOMIC DNA]</scope>
</reference>
<keyword evidence="3 7" id="KW-0547">Nucleotide-binding</keyword>
<dbReference type="HAMAP" id="MF_00022">
    <property type="entry name" value="Glu_tRNA_synth_type1"/>
    <property type="match status" value="1"/>
</dbReference>
<feature type="binding site" evidence="7">
    <location>
        <position position="257"/>
    </location>
    <ligand>
        <name>ATP</name>
        <dbReference type="ChEBI" id="CHEBI:30616"/>
    </ligand>
</feature>
<dbReference type="Gene3D" id="3.40.50.620">
    <property type="entry name" value="HUPs"/>
    <property type="match status" value="1"/>
</dbReference>
<dbReference type="GO" id="GO:0000049">
    <property type="term" value="F:tRNA binding"/>
    <property type="evidence" value="ECO:0007669"/>
    <property type="project" value="InterPro"/>
</dbReference>
<keyword evidence="7" id="KW-0963">Cytoplasm</keyword>
<dbReference type="InterPro" id="IPR001412">
    <property type="entry name" value="aa-tRNA-synth_I_CS"/>
</dbReference>
<dbReference type="InterPro" id="IPR008925">
    <property type="entry name" value="aa_tRNA-synth_I_cd-bd_sf"/>
</dbReference>
<keyword evidence="6 7" id="KW-0030">Aminoacyl-tRNA synthetase</keyword>
<dbReference type="InterPro" id="IPR014729">
    <property type="entry name" value="Rossmann-like_a/b/a_fold"/>
</dbReference>
<dbReference type="Proteomes" id="UP000230131">
    <property type="component" value="Unassembled WGS sequence"/>
</dbReference>
<dbReference type="PRINTS" id="PR00987">
    <property type="entry name" value="TRNASYNTHGLU"/>
</dbReference>
<dbReference type="EMBL" id="PEVH01000046">
    <property type="protein sequence ID" value="PIU99126.1"/>
    <property type="molecule type" value="Genomic_DNA"/>
</dbReference>
<dbReference type="SUPFAM" id="SSF52374">
    <property type="entry name" value="Nucleotidylyl transferase"/>
    <property type="match status" value="1"/>
</dbReference>
<dbReference type="PROSITE" id="PS00178">
    <property type="entry name" value="AA_TRNA_LIGASE_I"/>
    <property type="match status" value="1"/>
</dbReference>
<dbReference type="Pfam" id="PF19269">
    <property type="entry name" value="Anticodon_2"/>
    <property type="match status" value="1"/>
</dbReference>
<comment type="catalytic activity">
    <reaction evidence="7">
        <text>tRNA(Glu) + L-glutamate + ATP = L-glutamyl-tRNA(Glu) + AMP + diphosphate</text>
        <dbReference type="Rhea" id="RHEA:23540"/>
        <dbReference type="Rhea" id="RHEA-COMP:9663"/>
        <dbReference type="Rhea" id="RHEA-COMP:9680"/>
        <dbReference type="ChEBI" id="CHEBI:29985"/>
        <dbReference type="ChEBI" id="CHEBI:30616"/>
        <dbReference type="ChEBI" id="CHEBI:33019"/>
        <dbReference type="ChEBI" id="CHEBI:78442"/>
        <dbReference type="ChEBI" id="CHEBI:78520"/>
        <dbReference type="ChEBI" id="CHEBI:456215"/>
        <dbReference type="EC" id="6.1.1.17"/>
    </reaction>
</comment>
<dbReference type="AlphaFoldDB" id="A0A2M7B7P9"/>
<keyword evidence="2 7" id="KW-0436">Ligase</keyword>
<evidence type="ECO:0000256" key="3">
    <source>
        <dbReference type="ARBA" id="ARBA00022741"/>
    </source>
</evidence>
<dbReference type="GO" id="GO:0005829">
    <property type="term" value="C:cytosol"/>
    <property type="evidence" value="ECO:0007669"/>
    <property type="project" value="TreeGrafter"/>
</dbReference>
<evidence type="ECO:0000256" key="7">
    <source>
        <dbReference type="HAMAP-Rule" id="MF_00022"/>
    </source>
</evidence>
<feature type="domain" description="Aminoacyl-tRNA synthetase class I anticodon-binding" evidence="9">
    <location>
        <begin position="339"/>
        <end position="478"/>
    </location>
</feature>
<dbReference type="InterPro" id="IPR020058">
    <property type="entry name" value="Glu/Gln-tRNA-synth_Ib_cat-dom"/>
</dbReference>
<comment type="caution">
    <text evidence="7">Lacks conserved residue(s) required for the propagation of feature annotation.</text>
</comment>
<dbReference type="Pfam" id="PF00749">
    <property type="entry name" value="tRNA-synt_1c"/>
    <property type="match status" value="1"/>
</dbReference>
<dbReference type="GO" id="GO:0006424">
    <property type="term" value="P:glutamyl-tRNA aminoacylation"/>
    <property type="evidence" value="ECO:0007669"/>
    <property type="project" value="UniProtKB-UniRule"/>
</dbReference>
<accession>A0A2M7B7P9</accession>
<protein>
    <recommendedName>
        <fullName evidence="7">Glutamate--tRNA ligase</fullName>
        <ecNumber evidence="7">6.1.1.17</ecNumber>
    </recommendedName>
    <alternativeName>
        <fullName evidence="7">Glutamyl-tRNA synthetase</fullName>
        <shortName evidence="7">GluRS</shortName>
    </alternativeName>
</protein>
<dbReference type="InterPro" id="IPR033910">
    <property type="entry name" value="GluRS_core"/>
</dbReference>
<dbReference type="InterPro" id="IPR049940">
    <property type="entry name" value="GluQ/Sye"/>
</dbReference>
<feature type="domain" description="Glutamyl/glutaminyl-tRNA synthetase class Ib catalytic" evidence="8">
    <location>
        <begin position="8"/>
        <end position="323"/>
    </location>
</feature>
<evidence type="ECO:0000259" key="8">
    <source>
        <dbReference type="Pfam" id="PF00749"/>
    </source>
</evidence>
<dbReference type="SUPFAM" id="SSF48163">
    <property type="entry name" value="An anticodon-binding domain of class I aminoacyl-tRNA synthetases"/>
    <property type="match status" value="1"/>
</dbReference>
<comment type="subcellular location">
    <subcellularLocation>
        <location evidence="7">Cytoplasm</location>
    </subcellularLocation>
</comment>
<evidence type="ECO:0000256" key="5">
    <source>
        <dbReference type="ARBA" id="ARBA00022917"/>
    </source>
</evidence>
<keyword evidence="5 7" id="KW-0648">Protein biosynthesis</keyword>
<proteinExistence type="inferred from homology"/>
<dbReference type="InterPro" id="IPR045462">
    <property type="entry name" value="aa-tRNA-synth_I_cd-bd"/>
</dbReference>
<dbReference type="Gene3D" id="1.10.10.350">
    <property type="match status" value="1"/>
</dbReference>
<dbReference type="FunFam" id="3.40.50.620:FF:000045">
    <property type="entry name" value="Glutamate--tRNA ligase, mitochondrial"/>
    <property type="match status" value="1"/>
</dbReference>
<evidence type="ECO:0000259" key="9">
    <source>
        <dbReference type="Pfam" id="PF19269"/>
    </source>
</evidence>
<dbReference type="NCBIfam" id="TIGR00464">
    <property type="entry name" value="gltX_bact"/>
    <property type="match status" value="1"/>
</dbReference>
<evidence type="ECO:0000313" key="11">
    <source>
        <dbReference type="Proteomes" id="UP000230131"/>
    </source>
</evidence>
<dbReference type="InterPro" id="IPR004527">
    <property type="entry name" value="Glu-tRNA-ligase_bac/mito"/>
</dbReference>
<evidence type="ECO:0000256" key="2">
    <source>
        <dbReference type="ARBA" id="ARBA00022598"/>
    </source>
</evidence>
<dbReference type="GO" id="GO:0008270">
    <property type="term" value="F:zinc ion binding"/>
    <property type="evidence" value="ECO:0007669"/>
    <property type="project" value="InterPro"/>
</dbReference>
<dbReference type="EC" id="6.1.1.17" evidence="7"/>
<dbReference type="GO" id="GO:0004818">
    <property type="term" value="F:glutamate-tRNA ligase activity"/>
    <property type="evidence" value="ECO:0007669"/>
    <property type="project" value="UniProtKB-UniRule"/>
</dbReference>
<dbReference type="GO" id="GO:0005524">
    <property type="term" value="F:ATP binding"/>
    <property type="evidence" value="ECO:0007669"/>
    <property type="project" value="UniProtKB-UniRule"/>
</dbReference>
<organism evidence="10 11">
    <name type="scientific">Candidatus Wolfebacteria bacterium CG03_land_8_20_14_0_80_36_15</name>
    <dbReference type="NCBI Taxonomy" id="1975067"/>
    <lineage>
        <taxon>Bacteria</taxon>
        <taxon>Candidatus Wolfeibacteriota</taxon>
    </lineage>
</organism>
<dbReference type="CDD" id="cd00808">
    <property type="entry name" value="GluRS_core"/>
    <property type="match status" value="1"/>
</dbReference>
<comment type="function">
    <text evidence="7">Catalyzes the attachment of glutamate to tRNA(Glu) in a two-step reaction: glutamate is first activated by ATP to form Glu-AMP and then transferred to the acceptor end of tRNA(Glu).</text>
</comment>
<evidence type="ECO:0000256" key="4">
    <source>
        <dbReference type="ARBA" id="ARBA00022840"/>
    </source>
</evidence>
<feature type="short sequence motif" description="'KMSKS' region" evidence="7">
    <location>
        <begin position="254"/>
        <end position="258"/>
    </location>
</feature>
<gene>
    <name evidence="7" type="primary">gltX</name>
    <name evidence="10" type="ORF">COS59_01450</name>
</gene>
<evidence type="ECO:0000313" key="10">
    <source>
        <dbReference type="EMBL" id="PIU99126.1"/>
    </source>
</evidence>
<evidence type="ECO:0000256" key="1">
    <source>
        <dbReference type="ARBA" id="ARBA00007894"/>
    </source>
</evidence>
<comment type="subunit">
    <text evidence="7">Monomer.</text>
</comment>
<sequence length="482" mass="55976">MIDNPKIEVRVRFAPSPTGYFHVGTARTALFNWLFARNQGGKFILRIEDTDLERSKKEYENDVLNSLKWLGLDWDEGPDRGDFGPYRQSERLSIYERSLTLLLTKNKAYWCFCTKEDLEIERQEMLSQGLAPKYSGKCGKITLKEAENRLKLGEKAVVRLRVPQTEITFSDIIRETIKFDTSLLGDIIIAKSLKEPLFNFAVVVDDAEMKITHIIRGEDHIPNTPKQILIQKSLGFPQPKYAHLPLILAADRSKLSKRYIETSLNEYRKAGYLPEAMINFIAYLGWHPKEEKDIMSKEELIKEFDLKRVQKANAIFNPTKFDWLNAQYIRRIPEQEVGERLKDFAPTDWLKNKRLLIKVFNLEKERIKKLSGFKEAGEFFFEIPDYKSELLSWKETEKEKVISNLKILVEEIEEIDEKDFVLEKIENKIMPLTEALGKGELLWPLRVALSGREGSPGPFEIMDVLGKEESLQRLKVAIKKLS</sequence>
<dbReference type="PANTHER" id="PTHR43311">
    <property type="entry name" value="GLUTAMATE--TRNA LIGASE"/>
    <property type="match status" value="1"/>
</dbReference>
<comment type="caution">
    <text evidence="10">The sequence shown here is derived from an EMBL/GenBank/DDBJ whole genome shotgun (WGS) entry which is preliminary data.</text>
</comment>
<comment type="similarity">
    <text evidence="1 7">Belongs to the class-I aminoacyl-tRNA synthetase family. Glutamate--tRNA ligase type 1 subfamily.</text>
</comment>
<dbReference type="InterPro" id="IPR020751">
    <property type="entry name" value="aa-tRNA-synth_I_codon-bd_sub2"/>
</dbReference>
<dbReference type="InterPro" id="IPR000924">
    <property type="entry name" value="Glu/Gln-tRNA-synth"/>
</dbReference>
<keyword evidence="4 7" id="KW-0067">ATP-binding</keyword>
<name>A0A2M7B7P9_9BACT</name>